<dbReference type="EMBL" id="KT001913">
    <property type="protein sequence ID" value="AKU43423.1"/>
    <property type="molecule type" value="Genomic_DNA"/>
</dbReference>
<proteinExistence type="predicted"/>
<keyword evidence="2" id="KW-1185">Reference proteome</keyword>
<dbReference type="Proteomes" id="UP000225322">
    <property type="component" value="Segment"/>
</dbReference>
<evidence type="ECO:0000313" key="2">
    <source>
        <dbReference type="Proteomes" id="UP000225322"/>
    </source>
</evidence>
<evidence type="ECO:0000313" key="1">
    <source>
        <dbReference type="EMBL" id="AKU43423.1"/>
    </source>
</evidence>
<reference evidence="1 2" key="1">
    <citation type="journal article" date="2015" name="Genome Announc.">
        <title>Complete Genome Sequence of Caulobacter crescentus Siphophage Sansa.</title>
        <authorList>
            <person name="Vara L."/>
            <person name="Kane A.A."/>
            <person name="Cahill J.L."/>
            <person name="Rasche E.S."/>
            <person name="Kuty Everett G.F."/>
        </authorList>
    </citation>
    <scope>NUCLEOTIDE SEQUENCE [LARGE SCALE GENOMIC DNA]</scope>
</reference>
<sequence>MVAAIHYEAGETAFSVRGTVKRKGDGLPSVIIETKTEGGDWEHWSTTKCIFPQGQDAGFSSVILPLGDGQVRARVEPVGSGKVATFERAPT</sequence>
<accession>A0A0K1LML2</accession>
<name>A0A0K1LML2_9CAUD</name>
<organism evidence="1 2">
    <name type="scientific">Caulobacter phage Sansa</name>
    <dbReference type="NCBI Taxonomy" id="1675600"/>
    <lineage>
        <taxon>Viruses</taxon>
        <taxon>Duplodnaviria</taxon>
        <taxon>Heunggongvirae</taxon>
        <taxon>Uroviricota</taxon>
        <taxon>Caudoviricetes</taxon>
        <taxon>Sansavirus</taxon>
        <taxon>Sansavirus sansa</taxon>
        <taxon>Caulobacter virus Sansa</taxon>
    </lineage>
</organism>
<protein>
    <submittedName>
        <fullName evidence="1">Uncharacterized protein</fullName>
    </submittedName>
</protein>
<gene>
    <name evidence="1" type="ORF">CPT_Sansa19</name>
</gene>